<name>C5DMZ3_LACTC</name>
<dbReference type="InParanoid" id="C5DMZ3"/>
<dbReference type="InterPro" id="IPR036397">
    <property type="entry name" value="RNaseH_sf"/>
</dbReference>
<protein>
    <recommendedName>
        <fullName evidence="11">RNA exonuclease 3</fullName>
    </recommendedName>
</protein>
<comment type="subcellular location">
    <subcellularLocation>
        <location evidence="2">Cytoplasm</location>
    </subcellularLocation>
    <subcellularLocation>
        <location evidence="1">Nucleus</location>
    </subcellularLocation>
</comment>
<dbReference type="Gene3D" id="3.30.420.10">
    <property type="entry name" value="Ribonuclease H-like superfamily/Ribonuclease H"/>
    <property type="match status" value="1"/>
</dbReference>
<evidence type="ECO:0000313" key="14">
    <source>
        <dbReference type="Proteomes" id="UP000002036"/>
    </source>
</evidence>
<evidence type="ECO:0000259" key="12">
    <source>
        <dbReference type="SMART" id="SM00479"/>
    </source>
</evidence>
<dbReference type="SUPFAM" id="SSF53098">
    <property type="entry name" value="Ribonuclease H-like"/>
    <property type="match status" value="1"/>
</dbReference>
<dbReference type="OrthoDB" id="3996471at2759"/>
<dbReference type="GO" id="GO:0003676">
    <property type="term" value="F:nucleic acid binding"/>
    <property type="evidence" value="ECO:0007669"/>
    <property type="project" value="InterPro"/>
</dbReference>
<evidence type="ECO:0000313" key="13">
    <source>
        <dbReference type="EMBL" id="CAR25154.1"/>
    </source>
</evidence>
<dbReference type="InterPro" id="IPR013520">
    <property type="entry name" value="Ribonucl_H"/>
</dbReference>
<keyword evidence="9" id="KW-0539">Nucleus</keyword>
<reference evidence="13 14" key="1">
    <citation type="journal article" date="2009" name="Genome Res.">
        <title>Comparative genomics of protoploid Saccharomycetaceae.</title>
        <authorList>
            <consortium name="The Genolevures Consortium"/>
            <person name="Souciet J.-L."/>
            <person name="Dujon B."/>
            <person name="Gaillardin C."/>
            <person name="Johnston M."/>
            <person name="Baret P.V."/>
            <person name="Cliften P."/>
            <person name="Sherman D.J."/>
            <person name="Weissenbach J."/>
            <person name="Westhof E."/>
            <person name="Wincker P."/>
            <person name="Jubin C."/>
            <person name="Poulain J."/>
            <person name="Barbe V."/>
            <person name="Segurens B."/>
            <person name="Artiguenave F."/>
            <person name="Anthouard V."/>
            <person name="Vacherie B."/>
            <person name="Val M.-E."/>
            <person name="Fulton R.S."/>
            <person name="Minx P."/>
            <person name="Wilson R."/>
            <person name="Durrens P."/>
            <person name="Jean G."/>
            <person name="Marck C."/>
            <person name="Martin T."/>
            <person name="Nikolski M."/>
            <person name="Rolland T."/>
            <person name="Seret M.-L."/>
            <person name="Casaregola S."/>
            <person name="Despons L."/>
            <person name="Fairhead C."/>
            <person name="Fischer G."/>
            <person name="Lafontaine I."/>
            <person name="Leh V."/>
            <person name="Lemaire M."/>
            <person name="de Montigny J."/>
            <person name="Neuveglise C."/>
            <person name="Thierry A."/>
            <person name="Blanc-Lenfle I."/>
            <person name="Bleykasten C."/>
            <person name="Diffels J."/>
            <person name="Fritsch E."/>
            <person name="Frangeul L."/>
            <person name="Goeffon A."/>
            <person name="Jauniaux N."/>
            <person name="Kachouri-Lafond R."/>
            <person name="Payen C."/>
            <person name="Potier S."/>
            <person name="Pribylova L."/>
            <person name="Ozanne C."/>
            <person name="Richard G.-F."/>
            <person name="Sacerdot C."/>
            <person name="Straub M.-L."/>
            <person name="Talla E."/>
        </authorList>
    </citation>
    <scope>NUCLEOTIDE SEQUENCE [LARGE SCALE GENOMIC DNA]</scope>
    <source>
        <strain evidence="14">ATCC 56472 / CBS 6340 / NRRL Y-8284</strain>
    </source>
</reference>
<accession>C5DMZ3</accession>
<dbReference type="CDD" id="cd06145">
    <property type="entry name" value="REX1_like"/>
    <property type="match status" value="1"/>
</dbReference>
<dbReference type="STRING" id="559295.C5DMZ3"/>
<comment type="function">
    <text evidence="10">3' to 5' exoribonuclease required for proper 3' end maturation of MRP RNA and of the U5L snRNA.</text>
</comment>
<evidence type="ECO:0000256" key="3">
    <source>
        <dbReference type="ARBA" id="ARBA00006357"/>
    </source>
</evidence>
<keyword evidence="5" id="KW-0698">rRNA processing</keyword>
<gene>
    <name evidence="13" type="ordered locus">KLTH0G12870g</name>
</gene>
<comment type="similarity">
    <text evidence="3">Belongs to the REXO1/REXO3 family.</text>
</comment>
<dbReference type="PANTHER" id="PTHR12801:SF118">
    <property type="entry name" value="RNA EXONUCLEASE 3"/>
    <property type="match status" value="1"/>
</dbReference>
<dbReference type="GO" id="GO:0005737">
    <property type="term" value="C:cytoplasm"/>
    <property type="evidence" value="ECO:0007669"/>
    <property type="project" value="UniProtKB-SubCell"/>
</dbReference>
<dbReference type="GO" id="GO:0006364">
    <property type="term" value="P:rRNA processing"/>
    <property type="evidence" value="ECO:0007669"/>
    <property type="project" value="UniProtKB-KW"/>
</dbReference>
<dbReference type="eggNOG" id="KOG2248">
    <property type="taxonomic scope" value="Eukaryota"/>
</dbReference>
<keyword evidence="7" id="KW-0378">Hydrolase</keyword>
<evidence type="ECO:0000256" key="9">
    <source>
        <dbReference type="ARBA" id="ARBA00023242"/>
    </source>
</evidence>
<dbReference type="RefSeq" id="XP_002555591.1">
    <property type="nucleotide sequence ID" value="XM_002555545.1"/>
</dbReference>
<evidence type="ECO:0000256" key="1">
    <source>
        <dbReference type="ARBA" id="ARBA00004123"/>
    </source>
</evidence>
<keyword evidence="8" id="KW-0269">Exonuclease</keyword>
<dbReference type="KEGG" id="lth:KLTH0G12870g"/>
<evidence type="ECO:0000256" key="2">
    <source>
        <dbReference type="ARBA" id="ARBA00004496"/>
    </source>
</evidence>
<proteinExistence type="inferred from homology"/>
<evidence type="ECO:0000256" key="7">
    <source>
        <dbReference type="ARBA" id="ARBA00022801"/>
    </source>
</evidence>
<sequence>MAVLRPVDLKTQPAPYQSRYMVLQKVLKTLEKFHAASPELGKKAVEVEASVAKKSASSQSYRFNASVVLRDILKSKGKLDCLEPSSKKKGVIASAAKLTKSQAMETLQAVLVDQATLVANGYNTGAPEKTEQMSDTDVQGVYTTCIRCNTKFRKDQIMNPTTCRFHVQRKKFNRETRQGEYACCGETTNSSSFLALGCKTLFHHVFRPETFSEMERISPFRNTCKVQGKANVLALDCEMAFTSCGYELIRLTIVDFFTSKVLYDEIVRPFGEVIDLNSEFSGVHVIKEETSVSFDEMLEKILHESLINKNSILIGHGLENDLNVMRLIHDKIIDTAILYPRGHYKSSLKDLAFEVVSRRIQTGEHDSSEDAIATMSVLKSKLGIPLAQDVWE</sequence>
<dbReference type="Proteomes" id="UP000002036">
    <property type="component" value="Chromosome G"/>
</dbReference>
<dbReference type="PANTHER" id="PTHR12801">
    <property type="entry name" value="RNA EXONUCLEASE REXO1 / RECO3 FAMILY MEMBER-RELATED"/>
    <property type="match status" value="1"/>
</dbReference>
<keyword evidence="4" id="KW-0963">Cytoplasm</keyword>
<evidence type="ECO:0000256" key="11">
    <source>
        <dbReference type="ARBA" id="ARBA00039985"/>
    </source>
</evidence>
<keyword evidence="14" id="KW-1185">Reference proteome</keyword>
<dbReference type="OMA" id="IDCEMGF"/>
<dbReference type="GeneID" id="8293874"/>
<evidence type="ECO:0000256" key="8">
    <source>
        <dbReference type="ARBA" id="ARBA00022839"/>
    </source>
</evidence>
<dbReference type="GO" id="GO:0005634">
    <property type="term" value="C:nucleus"/>
    <property type="evidence" value="ECO:0007669"/>
    <property type="project" value="UniProtKB-SubCell"/>
</dbReference>
<dbReference type="GO" id="GO:0010629">
    <property type="term" value="P:negative regulation of gene expression"/>
    <property type="evidence" value="ECO:0007669"/>
    <property type="project" value="UniProtKB-ARBA"/>
</dbReference>
<dbReference type="InterPro" id="IPR012337">
    <property type="entry name" value="RNaseH-like_sf"/>
</dbReference>
<dbReference type="HOGENOM" id="CLU_022453_5_4_1"/>
<evidence type="ECO:0000256" key="6">
    <source>
        <dbReference type="ARBA" id="ARBA00022722"/>
    </source>
</evidence>
<evidence type="ECO:0000256" key="10">
    <source>
        <dbReference type="ARBA" id="ARBA00037201"/>
    </source>
</evidence>
<dbReference type="SMART" id="SM00479">
    <property type="entry name" value="EXOIII"/>
    <property type="match status" value="1"/>
</dbReference>
<keyword evidence="6" id="KW-0540">Nuclease</keyword>
<dbReference type="AlphaFoldDB" id="C5DMZ3"/>
<organism evidence="13 14">
    <name type="scientific">Lachancea thermotolerans (strain ATCC 56472 / CBS 6340 / NRRL Y-8284)</name>
    <name type="common">Yeast</name>
    <name type="synonym">Kluyveromyces thermotolerans</name>
    <dbReference type="NCBI Taxonomy" id="559295"/>
    <lineage>
        <taxon>Eukaryota</taxon>
        <taxon>Fungi</taxon>
        <taxon>Dikarya</taxon>
        <taxon>Ascomycota</taxon>
        <taxon>Saccharomycotina</taxon>
        <taxon>Saccharomycetes</taxon>
        <taxon>Saccharomycetales</taxon>
        <taxon>Saccharomycetaceae</taxon>
        <taxon>Lachancea</taxon>
    </lineage>
</organism>
<dbReference type="FunFam" id="3.30.420.10:FF:000031">
    <property type="entry name" value="RNA exonuclease 1"/>
    <property type="match status" value="1"/>
</dbReference>
<dbReference type="FunCoup" id="C5DMZ3">
    <property type="interactions" value="106"/>
</dbReference>
<dbReference type="InterPro" id="IPR034922">
    <property type="entry name" value="REX1-like_exo"/>
</dbReference>
<evidence type="ECO:0000256" key="4">
    <source>
        <dbReference type="ARBA" id="ARBA00022490"/>
    </source>
</evidence>
<dbReference type="InterPro" id="IPR047021">
    <property type="entry name" value="REXO1/3/4-like"/>
</dbReference>
<dbReference type="GO" id="GO:0004527">
    <property type="term" value="F:exonuclease activity"/>
    <property type="evidence" value="ECO:0007669"/>
    <property type="project" value="UniProtKB-KW"/>
</dbReference>
<dbReference type="EMBL" id="CU928171">
    <property type="protein sequence ID" value="CAR25154.1"/>
    <property type="molecule type" value="Genomic_DNA"/>
</dbReference>
<evidence type="ECO:0000256" key="5">
    <source>
        <dbReference type="ARBA" id="ARBA00022552"/>
    </source>
</evidence>
<feature type="domain" description="Exonuclease" evidence="12">
    <location>
        <begin position="231"/>
        <end position="387"/>
    </location>
</feature>